<dbReference type="PANTHER" id="PTHR43065:SF46">
    <property type="entry name" value="C4-DICARBOXYLATE TRANSPORT SENSOR PROTEIN DCTB"/>
    <property type="match status" value="1"/>
</dbReference>
<dbReference type="SUPFAM" id="SSF47384">
    <property type="entry name" value="Homodimeric domain of signal transducing histidine kinase"/>
    <property type="match status" value="1"/>
</dbReference>
<dbReference type="STRING" id="582692.SAMN05720606_11568"/>
<dbReference type="PRINTS" id="PR00344">
    <property type="entry name" value="BCTRLSENSOR"/>
</dbReference>
<dbReference type="Pfam" id="PF00512">
    <property type="entry name" value="HisKA"/>
    <property type="match status" value="1"/>
</dbReference>
<dbReference type="InterPro" id="IPR003594">
    <property type="entry name" value="HATPase_dom"/>
</dbReference>
<evidence type="ECO:0000256" key="8">
    <source>
        <dbReference type="ARBA" id="ARBA00023012"/>
    </source>
</evidence>
<gene>
    <name evidence="11" type="ORF">SAMN05720606_11568</name>
</gene>
<dbReference type="InterPro" id="IPR003661">
    <property type="entry name" value="HisK_dim/P_dom"/>
</dbReference>
<keyword evidence="9" id="KW-0812">Transmembrane</keyword>
<dbReference type="InterPro" id="IPR005467">
    <property type="entry name" value="His_kinase_dom"/>
</dbReference>
<evidence type="ECO:0000256" key="3">
    <source>
        <dbReference type="ARBA" id="ARBA00022553"/>
    </source>
</evidence>
<dbReference type="GO" id="GO:0005524">
    <property type="term" value="F:ATP binding"/>
    <property type="evidence" value="ECO:0007669"/>
    <property type="project" value="UniProtKB-KW"/>
</dbReference>
<keyword evidence="8" id="KW-0902">Two-component regulatory system</keyword>
<protein>
    <recommendedName>
        <fullName evidence="2">histidine kinase</fullName>
        <ecNumber evidence="2">2.7.13.3</ecNumber>
    </recommendedName>
</protein>
<dbReference type="PROSITE" id="PS50109">
    <property type="entry name" value="HIS_KIN"/>
    <property type="match status" value="1"/>
</dbReference>
<evidence type="ECO:0000256" key="5">
    <source>
        <dbReference type="ARBA" id="ARBA00022741"/>
    </source>
</evidence>
<accession>A0A1G5KJ15</accession>
<evidence type="ECO:0000313" key="11">
    <source>
        <dbReference type="EMBL" id="SCZ00241.1"/>
    </source>
</evidence>
<dbReference type="EC" id="2.7.13.3" evidence="2"/>
<dbReference type="SUPFAM" id="SSF55874">
    <property type="entry name" value="ATPase domain of HSP90 chaperone/DNA topoisomerase II/histidine kinase"/>
    <property type="match status" value="1"/>
</dbReference>
<dbReference type="Gene3D" id="1.10.287.130">
    <property type="match status" value="1"/>
</dbReference>
<feature type="transmembrane region" description="Helical" evidence="9">
    <location>
        <begin position="144"/>
        <end position="166"/>
    </location>
</feature>
<dbReference type="EMBL" id="FMVM01000015">
    <property type="protein sequence ID" value="SCZ00241.1"/>
    <property type="molecule type" value="Genomic_DNA"/>
</dbReference>
<keyword evidence="5" id="KW-0547">Nucleotide-binding</keyword>
<reference evidence="12" key="1">
    <citation type="submission" date="2016-10" db="EMBL/GenBank/DDBJ databases">
        <authorList>
            <person name="Varghese N."/>
            <person name="Submissions S."/>
        </authorList>
    </citation>
    <scope>NUCLEOTIDE SEQUENCE [LARGE SCALE GENOMIC DNA]</scope>
    <source>
        <strain evidence="12">BL9</strain>
    </source>
</reference>
<keyword evidence="3" id="KW-0597">Phosphoprotein</keyword>
<dbReference type="InterPro" id="IPR004358">
    <property type="entry name" value="Sig_transdc_His_kin-like_C"/>
</dbReference>
<evidence type="ECO:0000256" key="1">
    <source>
        <dbReference type="ARBA" id="ARBA00000085"/>
    </source>
</evidence>
<evidence type="ECO:0000256" key="7">
    <source>
        <dbReference type="ARBA" id="ARBA00022840"/>
    </source>
</evidence>
<dbReference type="PANTHER" id="PTHR43065">
    <property type="entry name" value="SENSOR HISTIDINE KINASE"/>
    <property type="match status" value="1"/>
</dbReference>
<comment type="catalytic activity">
    <reaction evidence="1">
        <text>ATP + protein L-histidine = ADP + protein N-phospho-L-histidine.</text>
        <dbReference type="EC" id="2.7.13.3"/>
    </reaction>
</comment>
<dbReference type="SMART" id="SM00387">
    <property type="entry name" value="HATPase_c"/>
    <property type="match status" value="1"/>
</dbReference>
<keyword evidence="12" id="KW-1185">Reference proteome</keyword>
<evidence type="ECO:0000256" key="6">
    <source>
        <dbReference type="ARBA" id="ARBA00022777"/>
    </source>
</evidence>
<dbReference type="Proteomes" id="UP000198538">
    <property type="component" value="Unassembled WGS sequence"/>
</dbReference>
<keyword evidence="9" id="KW-1133">Transmembrane helix</keyword>
<evidence type="ECO:0000259" key="10">
    <source>
        <dbReference type="PROSITE" id="PS50109"/>
    </source>
</evidence>
<feature type="transmembrane region" description="Helical" evidence="9">
    <location>
        <begin position="92"/>
        <end position="109"/>
    </location>
</feature>
<evidence type="ECO:0000256" key="4">
    <source>
        <dbReference type="ARBA" id="ARBA00022679"/>
    </source>
</evidence>
<feature type="transmembrane region" description="Helical" evidence="9">
    <location>
        <begin position="116"/>
        <end position="132"/>
    </location>
</feature>
<evidence type="ECO:0000256" key="2">
    <source>
        <dbReference type="ARBA" id="ARBA00012438"/>
    </source>
</evidence>
<dbReference type="SMART" id="SM00388">
    <property type="entry name" value="HisKA"/>
    <property type="match status" value="1"/>
</dbReference>
<keyword evidence="6 11" id="KW-0418">Kinase</keyword>
<dbReference type="CDD" id="cd00082">
    <property type="entry name" value="HisKA"/>
    <property type="match status" value="1"/>
</dbReference>
<keyword evidence="7" id="KW-0067">ATP-binding</keyword>
<keyword evidence="9" id="KW-0472">Membrane</keyword>
<proteinExistence type="predicted"/>
<name>A0A1G5KJ15_9BACL</name>
<dbReference type="AlphaFoldDB" id="A0A1G5KJ15"/>
<dbReference type="InterPro" id="IPR036890">
    <property type="entry name" value="HATPase_C_sf"/>
</dbReference>
<feature type="transmembrane region" description="Helical" evidence="9">
    <location>
        <begin position="66"/>
        <end position="86"/>
    </location>
</feature>
<feature type="transmembrane region" description="Helical" evidence="9">
    <location>
        <begin position="12"/>
        <end position="33"/>
    </location>
</feature>
<dbReference type="Gene3D" id="3.30.565.10">
    <property type="entry name" value="Histidine kinase-like ATPase, C-terminal domain"/>
    <property type="match status" value="1"/>
</dbReference>
<dbReference type="InterPro" id="IPR036097">
    <property type="entry name" value="HisK_dim/P_sf"/>
</dbReference>
<dbReference type="Pfam" id="PF02518">
    <property type="entry name" value="HATPase_c"/>
    <property type="match status" value="1"/>
</dbReference>
<evidence type="ECO:0000256" key="9">
    <source>
        <dbReference type="SAM" id="Phobius"/>
    </source>
</evidence>
<organism evidence="11 12">
    <name type="scientific">Paenibacillus polysaccharolyticus</name>
    <dbReference type="NCBI Taxonomy" id="582692"/>
    <lineage>
        <taxon>Bacteria</taxon>
        <taxon>Bacillati</taxon>
        <taxon>Bacillota</taxon>
        <taxon>Bacilli</taxon>
        <taxon>Bacillales</taxon>
        <taxon>Paenibacillaceae</taxon>
        <taxon>Paenibacillus</taxon>
    </lineage>
</organism>
<dbReference type="CDD" id="cd00075">
    <property type="entry name" value="HATPase"/>
    <property type="match status" value="1"/>
</dbReference>
<dbReference type="GO" id="GO:0000155">
    <property type="term" value="F:phosphorelay sensor kinase activity"/>
    <property type="evidence" value="ECO:0007669"/>
    <property type="project" value="InterPro"/>
</dbReference>
<feature type="domain" description="Histidine kinase" evidence="10">
    <location>
        <begin position="194"/>
        <end position="402"/>
    </location>
</feature>
<keyword evidence="4" id="KW-0808">Transferase</keyword>
<evidence type="ECO:0000313" key="12">
    <source>
        <dbReference type="Proteomes" id="UP000198538"/>
    </source>
</evidence>
<feature type="transmembrane region" description="Helical" evidence="9">
    <location>
        <begin position="39"/>
        <end position="59"/>
    </location>
</feature>
<dbReference type="RefSeq" id="WP_090923508.1">
    <property type="nucleotide sequence ID" value="NZ_FMVM01000015.1"/>
</dbReference>
<sequence length="404" mass="45606">MKELHSPMNRKTYYISMFLMILLMVAGLAVSTAELQGMTIGYVIHLLCVVTIPVCLLIYPRYETFAFRLSIILLGFVYFYTLALIYPQTWTTYIMICLLPALAILFYDFKLFYISLSLNTVMLVIVTTYIHKQDNLYKYIHIDLAGNLINIIASQLLLFLIFYLTFDRIRKQELYLEQVQQSERLQMVAHLTAAVAHEIRNPVTVVRGFLQLYQQNPAFDAADRSKFALMIDELNTVEQVTSQFLSIAKPNREILVDEKVHVQEVLEGVASLLGSYAMLSNKHIDIEIEEGCTIFMNAVEFKQVIINLIKNALEASDTGAMVHVTARLVKQKVEIKIVDQGCGMTEEEVKALGTPFYSLKTNGTGLGLMICFNIVEKVNGTIKYVSEKGVGTTVILTFPATDGG</sequence>